<name>S4RKQ8_PETMA</name>
<dbReference type="Proteomes" id="UP001318040">
    <property type="component" value="Chromosome 3"/>
</dbReference>
<dbReference type="OMA" id="HADMEKK"/>
<dbReference type="KEGG" id="pmrn:116953478"/>
<dbReference type="PANTHER" id="PTHR12828:SF3">
    <property type="entry name" value="PROTEASOME MATURATION PROTEIN"/>
    <property type="match status" value="1"/>
</dbReference>
<organism evidence="3">
    <name type="scientific">Petromyzon marinus</name>
    <name type="common">Sea lamprey</name>
    <dbReference type="NCBI Taxonomy" id="7757"/>
    <lineage>
        <taxon>Eukaryota</taxon>
        <taxon>Metazoa</taxon>
        <taxon>Chordata</taxon>
        <taxon>Craniata</taxon>
        <taxon>Vertebrata</taxon>
        <taxon>Cyclostomata</taxon>
        <taxon>Hyperoartia</taxon>
        <taxon>Petromyzontiformes</taxon>
        <taxon>Petromyzontidae</taxon>
        <taxon>Petromyzon</taxon>
    </lineage>
</organism>
<dbReference type="STRING" id="7757.ENSPMAP00000005791"/>
<accession>S4RKQ8</accession>
<dbReference type="RefSeq" id="XP_032829606.1">
    <property type="nucleotide sequence ID" value="XM_032973715.1"/>
</dbReference>
<dbReference type="CTD" id="51371"/>
<dbReference type="Ensembl" id="ENSPMAT00000005817.1">
    <property type="protein sequence ID" value="ENSPMAP00000005791.1"/>
    <property type="gene ID" value="ENSPMAG00000005180.1"/>
</dbReference>
<dbReference type="Pfam" id="PF05348">
    <property type="entry name" value="UMP1"/>
    <property type="match status" value="1"/>
</dbReference>
<dbReference type="GO" id="GO:0000502">
    <property type="term" value="C:proteasome complex"/>
    <property type="evidence" value="ECO:0007669"/>
    <property type="project" value="UniProtKB-KW"/>
</dbReference>
<reference evidence="5" key="1">
    <citation type="submission" date="2025-04" db="UniProtKB">
        <authorList>
            <consortium name="RefSeq"/>
        </authorList>
    </citation>
    <scope>IDENTIFICATION</scope>
    <source>
        <tissue evidence="5">Sperm</tissue>
    </source>
</reference>
<evidence type="ECO:0000256" key="1">
    <source>
        <dbReference type="ARBA" id="ARBA00023186"/>
    </source>
</evidence>
<dbReference type="GO" id="GO:0043248">
    <property type="term" value="P:proteasome assembly"/>
    <property type="evidence" value="ECO:0007669"/>
    <property type="project" value="InterPro"/>
</dbReference>
<gene>
    <name evidence="3 5" type="primary">POMP</name>
</gene>
<dbReference type="GO" id="GO:0005737">
    <property type="term" value="C:cytoplasm"/>
    <property type="evidence" value="ECO:0007669"/>
    <property type="project" value="TreeGrafter"/>
</dbReference>
<reference evidence="3" key="2">
    <citation type="submission" date="2025-05" db="UniProtKB">
        <authorList>
            <consortium name="Ensembl"/>
        </authorList>
    </citation>
    <scope>IDENTIFICATION</scope>
</reference>
<comment type="similarity">
    <text evidence="2">Belongs to the POMP/UMP1 family.</text>
</comment>
<dbReference type="AlphaFoldDB" id="S4RKQ8"/>
<keyword evidence="5" id="KW-0647">Proteasome</keyword>
<evidence type="ECO:0000256" key="2">
    <source>
        <dbReference type="ARBA" id="ARBA00043974"/>
    </source>
</evidence>
<proteinExistence type="inferred from homology"/>
<dbReference type="HOGENOM" id="CLU_100687_3_0_1"/>
<dbReference type="InterPro" id="IPR008012">
    <property type="entry name" value="Ump1"/>
</dbReference>
<dbReference type="GeneTree" id="ENSGT00390000010734"/>
<keyword evidence="1" id="KW-0143">Chaperone</keyword>
<evidence type="ECO:0000313" key="5">
    <source>
        <dbReference type="RefSeq" id="XP_032829606.1"/>
    </source>
</evidence>
<dbReference type="PANTHER" id="PTHR12828">
    <property type="entry name" value="PROTEASOME MATURATION PROTEIN UMP1"/>
    <property type="match status" value="1"/>
</dbReference>
<keyword evidence="4" id="KW-1185">Reference proteome</keyword>
<protein>
    <submittedName>
        <fullName evidence="3 5">Proteasome maturation protein</fullName>
    </submittedName>
</protein>
<dbReference type="OrthoDB" id="15001at2759"/>
<evidence type="ECO:0000313" key="3">
    <source>
        <dbReference type="Ensembl" id="ENSPMAP00000005791.1"/>
    </source>
</evidence>
<dbReference type="GO" id="GO:0005634">
    <property type="term" value="C:nucleus"/>
    <property type="evidence" value="ECO:0007669"/>
    <property type="project" value="TreeGrafter"/>
</dbReference>
<sequence>MNVSGLRALSRDTEASEAHVEAGIYGAHDTLRKGFTSVRNNITAAHPLEASEKQYDLQQQQLSLQTLRRIQGLHAPLRLQMEMRAASQVQRLPCLQSSRVALDTIRGFDDYLGFEHVLNDPEYAEVMGEPHVMMEKQLGLL</sequence>
<evidence type="ECO:0000313" key="4">
    <source>
        <dbReference type="Proteomes" id="UP001318040"/>
    </source>
</evidence>